<dbReference type="AlphaFoldDB" id="A0A1S6U9H0"/>
<dbReference type="GO" id="GO:0000105">
    <property type="term" value="P:L-histidine biosynthetic process"/>
    <property type="evidence" value="ECO:0007669"/>
    <property type="project" value="UniProtKB-UniPathway"/>
</dbReference>
<dbReference type="SUPFAM" id="SSF141734">
    <property type="entry name" value="HisI-like"/>
    <property type="match status" value="1"/>
</dbReference>
<evidence type="ECO:0000313" key="1">
    <source>
        <dbReference type="EMBL" id="AQW88359.1"/>
    </source>
</evidence>
<reference evidence="2" key="1">
    <citation type="submission" date="2016-09" db="EMBL/GenBank/DDBJ databases">
        <title>Comparative genomics of the Campylobacter concisus group.</title>
        <authorList>
            <person name="Miller W.G."/>
            <person name="Yee E."/>
            <person name="Chapman M.H."/>
            <person name="Huynh S."/>
            <person name="Bono J.L."/>
            <person name="On S.L.W."/>
            <person name="StLeger J."/>
            <person name="Foster G."/>
            <person name="Parker C.T."/>
        </authorList>
    </citation>
    <scope>NUCLEOTIDE SEQUENCE [LARGE SCALE GENOMIC DNA]</scope>
    <source>
        <strain evidence="2">RM18021</strain>
    </source>
</reference>
<accession>A0A1S6U9H0</accession>
<dbReference type="Proteomes" id="UP000190868">
    <property type="component" value="Chromosome"/>
</dbReference>
<organism evidence="1 2">
    <name type="scientific">Campylobacter pinnipediorum subsp. caledonicus</name>
    <dbReference type="NCBI Taxonomy" id="1874362"/>
    <lineage>
        <taxon>Bacteria</taxon>
        <taxon>Pseudomonadati</taxon>
        <taxon>Campylobacterota</taxon>
        <taxon>Epsilonproteobacteria</taxon>
        <taxon>Campylobacterales</taxon>
        <taxon>Campylobacteraceae</taxon>
        <taxon>Campylobacter</taxon>
    </lineage>
</organism>
<evidence type="ECO:0000313" key="2">
    <source>
        <dbReference type="Proteomes" id="UP000190868"/>
    </source>
</evidence>
<dbReference type="EMBL" id="CP017258">
    <property type="protein sequence ID" value="AQW88359.1"/>
    <property type="molecule type" value="Genomic_DNA"/>
</dbReference>
<dbReference type="UniPathway" id="UPA00031">
    <property type="reaction ID" value="UER00008"/>
</dbReference>
<keyword evidence="2" id="KW-1185">Reference proteome</keyword>
<dbReference type="InterPro" id="IPR038019">
    <property type="entry name" value="PRib_AMP_CycHydrolase_sf"/>
</dbReference>
<proteinExistence type="predicted"/>
<protein>
    <submittedName>
        <fullName evidence="1">Uncharacterized protein</fullName>
    </submittedName>
</protein>
<dbReference type="KEGG" id="cpin:CPIN18020_1526"/>
<name>A0A1S6U9H0_9BACT</name>
<dbReference type="Gene3D" id="3.10.20.810">
    <property type="entry name" value="Phosphoribosyl-AMP cyclohydrolase"/>
    <property type="match status" value="1"/>
</dbReference>
<gene>
    <name evidence="1" type="ORF">CPIN18021_1576</name>
</gene>
<sequence>MSNININRSRASGLILCVVQECKSKYFLIFAYMNQEFFNLSIKTRFAHYFSRTRNRMLKNINKSKLIRC</sequence>